<feature type="chain" id="PRO_5013359644" evidence="1">
    <location>
        <begin position="24"/>
        <end position="1198"/>
    </location>
</feature>
<evidence type="ECO:0000313" key="3">
    <source>
        <dbReference type="EMBL" id="SHJ79068.1"/>
    </source>
</evidence>
<dbReference type="Proteomes" id="UP000184232">
    <property type="component" value="Unassembled WGS sequence"/>
</dbReference>
<dbReference type="Pfam" id="PF19081">
    <property type="entry name" value="Ig_7"/>
    <property type="match status" value="1"/>
</dbReference>
<dbReference type="STRING" id="683124.SAMN05444337_2646"/>
<feature type="signal peptide" evidence="1">
    <location>
        <begin position="1"/>
        <end position="23"/>
    </location>
</feature>
<proteinExistence type="predicted"/>
<evidence type="ECO:0000259" key="2">
    <source>
        <dbReference type="Pfam" id="PF19081"/>
    </source>
</evidence>
<evidence type="ECO:0000313" key="4">
    <source>
        <dbReference type="Proteomes" id="UP000184232"/>
    </source>
</evidence>
<dbReference type="RefSeq" id="WP_072785869.1">
    <property type="nucleotide sequence ID" value="NZ_FQZH01000006.1"/>
</dbReference>
<keyword evidence="4" id="KW-1185">Reference proteome</keyword>
<dbReference type="InterPro" id="IPR044023">
    <property type="entry name" value="Ig_7"/>
</dbReference>
<gene>
    <name evidence="3" type="ORF">SAMN05444337_2646</name>
</gene>
<keyword evidence="1" id="KW-0732">Signal</keyword>
<dbReference type="EMBL" id="FQZH01000006">
    <property type="protein sequence ID" value="SHJ79068.1"/>
    <property type="molecule type" value="Genomic_DNA"/>
</dbReference>
<accession>A0A1M6M6K7</accession>
<evidence type="ECO:0000256" key="1">
    <source>
        <dbReference type="SAM" id="SignalP"/>
    </source>
</evidence>
<reference evidence="3 4" key="1">
    <citation type="submission" date="2016-11" db="EMBL/GenBank/DDBJ databases">
        <authorList>
            <person name="Jaros S."/>
            <person name="Januszkiewicz K."/>
            <person name="Wedrychowicz H."/>
        </authorList>
    </citation>
    <scope>NUCLEOTIDE SEQUENCE [LARGE SCALE GENOMIC DNA]</scope>
    <source>
        <strain evidence="3 4">DSM 22807</strain>
    </source>
</reference>
<name>A0A1M6M6K7_9FLAO</name>
<dbReference type="Pfam" id="PF13585">
    <property type="entry name" value="CHU_C"/>
    <property type="match status" value="1"/>
</dbReference>
<dbReference type="AlphaFoldDB" id="A0A1M6M6K7"/>
<feature type="domain" description="Ig-like" evidence="2">
    <location>
        <begin position="252"/>
        <end position="334"/>
    </location>
</feature>
<protein>
    <submittedName>
        <fullName evidence="3">Gliding motility-associated C-terminal domain-containing protein</fullName>
    </submittedName>
</protein>
<dbReference type="NCBIfam" id="TIGR04131">
    <property type="entry name" value="Bac_Flav_CTERM"/>
    <property type="match status" value="1"/>
</dbReference>
<dbReference type="OrthoDB" id="9765926at2"/>
<organism evidence="3 4">
    <name type="scientific">Flavobacterium haoranii</name>
    <dbReference type="NCBI Taxonomy" id="683124"/>
    <lineage>
        <taxon>Bacteria</taxon>
        <taxon>Pseudomonadati</taxon>
        <taxon>Bacteroidota</taxon>
        <taxon>Flavobacteriia</taxon>
        <taxon>Flavobacteriales</taxon>
        <taxon>Flavobacteriaceae</taxon>
        <taxon>Flavobacterium</taxon>
    </lineage>
</organism>
<sequence length="1198" mass="127137">MKLNFKSIVCGLVLILVTTITKAQCTTNVVACDLSTNPTFSFVTQSPASTSCLDLLPGNTVAYITTYVAQSGFLNMLINGNASTGFLDVAVFNVPSGMSPCAAIQNSANEIQCNYASNSNGCNQLGNAFACASSVPAPYVTAGQTLMIVVENWSGASTNFTIDLGNTANSAEFASPDATINPAGPFCVNDIAYQLTSVNNGGNWSGPGVTSTGLFYPSVAGVGIHTVNYQIGLGTACASAPESIQIEVKPSPGLPTVTSPVIYCIGDTATALSATPDLPGNTLNWYTTATGGTASATAPTPSTAVQGNFNYWVSQTNVEGCESFRRQITVVVSPIPDIPVVTVTPATCTSDGNAVISNFNGIDSYEFNPPGPVVDGSGNILGFNFNTPYEIKGDNGTCMSVFSSPFTIQEMLITPADPVIQTISATCSSDGYSEIVNYVSGMIYDFNPAGPTVDVSGNVLGMVFGQNYTVRAFNGDCYSNYTSNFSNDEMLAQPSEPIVLTSTPVSCSSNEIKIISNLEANVNYIFSPSGPTVDLTTGEILNMQFNTDYVVYAQSTISPCFSTTTPQFNIQQMYPTPSAAIITTINPTCTTDGYSYISNFDSTLNYTFAPLGPSYDTNGNITGEVFGTNYTLTVSNSNCSIDSNFTTNGMISTPSIVVTNNSPSICDGDMTNIVVTGLQTGETLNWIVNANEVNGLISGQGTSFTDAILTLFSGIETPRVVNIRFYADNGSCTSSFHDIDVTVNPRPDIMVSPNSPEEQTICSGETTNIEISSSYPNVNFTWEVISNVNGVVGASNGTGDTIAQTLSVSGTLQGVVVYRLHAFIGSCESANTIDFTVYVNPKPVYNPIITPTSICDGASINLNYSHPDTNITFGWDLVLTNADVVGGILSGVTTTNSLNLNQAFTLVDSLVSGQATFTVWVDLNGCKSDPFTATVDIHPNPQVQLQDGAICVQDGQVYQTYWLNAGVLPLGGDYEYEWFMVDTAGDISLGTTTTPYYEVVMAGDYYVVVTNVDVLLGTNCSGVSNTVTVIETNPATLANATVVVTEFFTGSGVVTITVTDGNGTLEYQLDEGEFQSSNVFTGVSAGPHTVTVVDTQGCTYFTIPVLVVDYPKFFTPNGDGYNDTWNIIGLEQENAKLYIFDRYGKLIKQINTLGANQGNGWDGTLNGKPLPSTDYWFSLEYEENGIMKEFKAHFSLKR</sequence>
<dbReference type="InterPro" id="IPR026341">
    <property type="entry name" value="T9SS_type_B"/>
</dbReference>